<protein>
    <submittedName>
        <fullName evidence="2">Nuclear transport factor 2 family protein</fullName>
    </submittedName>
</protein>
<organism evidence="2 3">
    <name type="scientific">Pseudonocardia lutea</name>
    <dbReference type="NCBI Taxonomy" id="2172015"/>
    <lineage>
        <taxon>Bacteria</taxon>
        <taxon>Bacillati</taxon>
        <taxon>Actinomycetota</taxon>
        <taxon>Actinomycetes</taxon>
        <taxon>Pseudonocardiales</taxon>
        <taxon>Pseudonocardiaceae</taxon>
        <taxon>Pseudonocardia</taxon>
    </lineage>
</organism>
<dbReference type="EMBL" id="JBHSQK010000011">
    <property type="protein sequence ID" value="MFC5948033.1"/>
    <property type="molecule type" value="Genomic_DNA"/>
</dbReference>
<evidence type="ECO:0000313" key="2">
    <source>
        <dbReference type="EMBL" id="MFC5948033.1"/>
    </source>
</evidence>
<keyword evidence="3" id="KW-1185">Reference proteome</keyword>
<comment type="caution">
    <text evidence="2">The sequence shown here is derived from an EMBL/GenBank/DDBJ whole genome shotgun (WGS) entry which is preliminary data.</text>
</comment>
<dbReference type="InterPro" id="IPR037401">
    <property type="entry name" value="SnoaL-like"/>
</dbReference>
<evidence type="ECO:0000313" key="3">
    <source>
        <dbReference type="Proteomes" id="UP001596119"/>
    </source>
</evidence>
<name>A0ABW1I5F5_9PSEU</name>
<proteinExistence type="predicted"/>
<evidence type="ECO:0000259" key="1">
    <source>
        <dbReference type="Pfam" id="PF12680"/>
    </source>
</evidence>
<accession>A0ABW1I5F5</accession>
<dbReference type="Proteomes" id="UP001596119">
    <property type="component" value="Unassembled WGS sequence"/>
</dbReference>
<reference evidence="3" key="1">
    <citation type="journal article" date="2019" name="Int. J. Syst. Evol. Microbiol.">
        <title>The Global Catalogue of Microorganisms (GCM) 10K type strain sequencing project: providing services to taxonomists for standard genome sequencing and annotation.</title>
        <authorList>
            <consortium name="The Broad Institute Genomics Platform"/>
            <consortium name="The Broad Institute Genome Sequencing Center for Infectious Disease"/>
            <person name="Wu L."/>
            <person name="Ma J."/>
        </authorList>
    </citation>
    <scope>NUCLEOTIDE SEQUENCE [LARGE SCALE GENOMIC DNA]</scope>
    <source>
        <strain evidence="3">CGMCC 4.7397</strain>
    </source>
</reference>
<dbReference type="InterPro" id="IPR032710">
    <property type="entry name" value="NTF2-like_dom_sf"/>
</dbReference>
<sequence length="153" mass="17095">MDRRDHPNARRIRAIFDAIAAGDLTGAYEATHEDIVNSNDIGAGPWREQRGREVFYAFFADFCALFDERPFGQEVLDALGWDDRVLAVVRETGVAQGQVFDNRAIYLFDLDEDGRWTALRTLDMDQDALRAFWAAVTVPAAASARDAVGELTP</sequence>
<dbReference type="Gene3D" id="3.10.450.50">
    <property type="match status" value="1"/>
</dbReference>
<gene>
    <name evidence="2" type="ORF">ACFQH9_07075</name>
</gene>
<dbReference type="SUPFAM" id="SSF54427">
    <property type="entry name" value="NTF2-like"/>
    <property type="match status" value="1"/>
</dbReference>
<dbReference type="RefSeq" id="WP_379565091.1">
    <property type="nucleotide sequence ID" value="NZ_JBHSQK010000011.1"/>
</dbReference>
<feature type="domain" description="SnoaL-like" evidence="1">
    <location>
        <begin position="12"/>
        <end position="118"/>
    </location>
</feature>
<dbReference type="Pfam" id="PF12680">
    <property type="entry name" value="SnoaL_2"/>
    <property type="match status" value="1"/>
</dbReference>